<dbReference type="Pfam" id="PF15613">
    <property type="entry name" value="WSD"/>
    <property type="match status" value="1"/>
</dbReference>
<feature type="domain" description="WHIM2" evidence="5">
    <location>
        <begin position="268"/>
        <end position="360"/>
    </location>
</feature>
<keyword evidence="7" id="KW-1185">Reference proteome</keyword>
<dbReference type="Proteomes" id="UP000269396">
    <property type="component" value="Unassembled WGS sequence"/>
</dbReference>
<feature type="compositionally biased region" description="Low complexity" evidence="4">
    <location>
        <begin position="163"/>
        <end position="181"/>
    </location>
</feature>
<dbReference type="GO" id="GO:0140801">
    <property type="term" value="F:histone H2AXY142 kinase activity"/>
    <property type="evidence" value="ECO:0007669"/>
    <property type="project" value="InterPro"/>
</dbReference>
<dbReference type="GO" id="GO:0006974">
    <property type="term" value="P:DNA damage response"/>
    <property type="evidence" value="ECO:0007669"/>
    <property type="project" value="TreeGrafter"/>
</dbReference>
<comment type="subcellular location">
    <subcellularLocation>
        <location evidence="1">Nucleus</location>
    </subcellularLocation>
</comment>
<proteinExistence type="predicted"/>
<dbReference type="GO" id="GO:0042393">
    <property type="term" value="F:histone binding"/>
    <property type="evidence" value="ECO:0007669"/>
    <property type="project" value="TreeGrafter"/>
</dbReference>
<evidence type="ECO:0000256" key="2">
    <source>
        <dbReference type="ARBA" id="ARBA00023242"/>
    </source>
</evidence>
<name>A0A3P8CJ08_9TREM</name>
<feature type="coiled-coil region" evidence="3">
    <location>
        <begin position="214"/>
        <end position="243"/>
    </location>
</feature>
<evidence type="ECO:0000256" key="4">
    <source>
        <dbReference type="SAM" id="MobiDB-lite"/>
    </source>
</evidence>
<evidence type="ECO:0000313" key="7">
    <source>
        <dbReference type="Proteomes" id="UP000269396"/>
    </source>
</evidence>
<keyword evidence="2" id="KW-0539">Nucleus</keyword>
<dbReference type="PANTHER" id="PTHR46802:SF1">
    <property type="entry name" value="TYROSINE-PROTEIN KINASE BAZ1B"/>
    <property type="match status" value="1"/>
</dbReference>
<dbReference type="AlphaFoldDB" id="A0A3P8CJ08"/>
<gene>
    <name evidence="6" type="ORF">SMTD_LOCUS2581</name>
</gene>
<dbReference type="InterPro" id="IPR047174">
    <property type="entry name" value="BAZ1B"/>
</dbReference>
<protein>
    <recommendedName>
        <fullName evidence="5">WHIM2 domain-containing protein</fullName>
    </recommendedName>
</protein>
<evidence type="ECO:0000313" key="6">
    <source>
        <dbReference type="EMBL" id="VDO88128.1"/>
    </source>
</evidence>
<dbReference type="GO" id="GO:0090535">
    <property type="term" value="C:WICH complex"/>
    <property type="evidence" value="ECO:0007669"/>
    <property type="project" value="InterPro"/>
</dbReference>
<evidence type="ECO:0000256" key="1">
    <source>
        <dbReference type="ARBA" id="ARBA00004123"/>
    </source>
</evidence>
<dbReference type="EMBL" id="UZAL01003714">
    <property type="protein sequence ID" value="VDO88128.1"/>
    <property type="molecule type" value="Genomic_DNA"/>
</dbReference>
<reference evidence="6 7" key="1">
    <citation type="submission" date="2018-11" db="EMBL/GenBank/DDBJ databases">
        <authorList>
            <consortium name="Pathogen Informatics"/>
        </authorList>
    </citation>
    <scope>NUCLEOTIDE SEQUENCE [LARGE SCALE GENOMIC DNA]</scope>
    <source>
        <strain>Denwood</strain>
        <strain evidence="7">Zambia</strain>
    </source>
</reference>
<dbReference type="PANTHER" id="PTHR46802">
    <property type="entry name" value="TYROSINE-PROTEIN KINASE BAZ1B"/>
    <property type="match status" value="1"/>
</dbReference>
<evidence type="ECO:0000259" key="5">
    <source>
        <dbReference type="Pfam" id="PF15613"/>
    </source>
</evidence>
<dbReference type="InterPro" id="IPR028941">
    <property type="entry name" value="WHIM2_dom"/>
</dbReference>
<evidence type="ECO:0000256" key="3">
    <source>
        <dbReference type="SAM" id="Coils"/>
    </source>
</evidence>
<keyword evidence="3" id="KW-0175">Coiled coil</keyword>
<feature type="region of interest" description="Disordered" evidence="4">
    <location>
        <begin position="152"/>
        <end position="201"/>
    </location>
</feature>
<accession>A0A3P8CJ08</accession>
<sequence length="403" mass="46526">MVSDGISTRIRKARLAFANSCHLWRRRAIRLSIKRRVCCSVVCSVLLYGSETWPLRVGDTSKLLVFDHRCLRNITGVCWDQRPFDQNSVTQLIHHLSNSDLHELFPEIRVIALEWAVDKIFDLDLIDDHIMACQRRAADAWQRKIQVLRDKNLRKKDKKDNANEANKATSNNNNSNNISTNQLDESKSKADTPTATADDITDSENDLASIVKRRRILAARAAIEKEEKENLERQRRLEMAQEHAEERAINTVSRLHDIRSTEAKCVLRNNPIGYDRYYRRVWYFRCSPDQNESVPITTLSDETIPQPAHDFVNNGTLNSGTISSSWSNWYFYDRPEQLDELLNSLLTRGVRESHLKSQLLADGFLESLKKRWRSGLSNELVIKADTLNGTPINVEKHPSHRKR</sequence>
<organism evidence="6 7">
    <name type="scientific">Schistosoma mattheei</name>
    <dbReference type="NCBI Taxonomy" id="31246"/>
    <lineage>
        <taxon>Eukaryota</taxon>
        <taxon>Metazoa</taxon>
        <taxon>Spiralia</taxon>
        <taxon>Lophotrochozoa</taxon>
        <taxon>Platyhelminthes</taxon>
        <taxon>Trematoda</taxon>
        <taxon>Digenea</taxon>
        <taxon>Strigeidida</taxon>
        <taxon>Schistosomatoidea</taxon>
        <taxon>Schistosomatidae</taxon>
        <taxon>Schistosoma</taxon>
    </lineage>
</organism>